<keyword evidence="4" id="KW-0833">Ubl conjugation pathway</keyword>
<comment type="caution">
    <text evidence="8">The sequence shown here is derived from an EMBL/GenBank/DDBJ whole genome shotgun (WGS) entry which is preliminary data.</text>
</comment>
<feature type="region of interest" description="Disordered" evidence="7">
    <location>
        <begin position="22"/>
        <end position="43"/>
    </location>
</feature>
<dbReference type="EMBL" id="BRXY01000219">
    <property type="protein sequence ID" value="GMH78318.1"/>
    <property type="molecule type" value="Genomic_DNA"/>
</dbReference>
<proteinExistence type="inferred from homology"/>
<dbReference type="GO" id="GO:0061651">
    <property type="term" value="F:Atg12 conjugating enzyme activity"/>
    <property type="evidence" value="ECO:0007669"/>
    <property type="project" value="TreeGrafter"/>
</dbReference>
<accession>A0A9W7EGS5</accession>
<evidence type="ECO:0000256" key="2">
    <source>
        <dbReference type="ARBA" id="ARBA00021099"/>
    </source>
</evidence>
<comment type="similarity">
    <text evidence="1">Belongs to the ATG10 family.</text>
</comment>
<evidence type="ECO:0000256" key="3">
    <source>
        <dbReference type="ARBA" id="ARBA00022679"/>
    </source>
</evidence>
<dbReference type="PANTHER" id="PTHR14957:SF1">
    <property type="entry name" value="UBIQUITIN-LIKE-CONJUGATING ENZYME ATG10"/>
    <property type="match status" value="1"/>
</dbReference>
<dbReference type="Gene3D" id="3.30.1460.50">
    <property type="match status" value="1"/>
</dbReference>
<dbReference type="GO" id="GO:0000045">
    <property type="term" value="P:autophagosome assembly"/>
    <property type="evidence" value="ECO:0007669"/>
    <property type="project" value="TreeGrafter"/>
</dbReference>
<evidence type="ECO:0000313" key="8">
    <source>
        <dbReference type="EMBL" id="GMH78318.1"/>
    </source>
</evidence>
<dbReference type="GO" id="GO:0000422">
    <property type="term" value="P:autophagy of mitochondrion"/>
    <property type="evidence" value="ECO:0007669"/>
    <property type="project" value="TreeGrafter"/>
</dbReference>
<dbReference type="OrthoDB" id="4089664at2759"/>
<dbReference type="PANTHER" id="PTHR14957">
    <property type="entry name" value="UBIQUITIN-LIKE-CONJUGATING ENZYME ATG10"/>
    <property type="match status" value="1"/>
</dbReference>
<keyword evidence="5" id="KW-0072">Autophagy</keyword>
<dbReference type="InterPro" id="IPR007135">
    <property type="entry name" value="Atg3/Atg10"/>
</dbReference>
<sequence>METFTKAAFKIATALPSRFSARQFNSQEHSPQIQSQSPCPTRTSTYLELEPFRISSDPNLLLLDDDDASSDESSNKSSEDESYQQQDLVIDPALLLPSSPTSSSIVCHVSVVYSETWAAPVLYFHLLDSSTNTIINNRSVALQTLGLSSDDPRTYEIASMEYHPYTQIPSFFLHPCRTNETISSLSKKGGLTIDRDDNALLTFLNLNLKLFPDQNLSLDEIGAVLKALEMK</sequence>
<dbReference type="GO" id="GO:0005829">
    <property type="term" value="C:cytosol"/>
    <property type="evidence" value="ECO:0007669"/>
    <property type="project" value="TreeGrafter"/>
</dbReference>
<evidence type="ECO:0000256" key="7">
    <source>
        <dbReference type="SAM" id="MobiDB-lite"/>
    </source>
</evidence>
<reference evidence="9" key="1">
    <citation type="journal article" date="2023" name="Commun. Biol.">
        <title>Genome analysis of Parmales, the sister group of diatoms, reveals the evolutionary specialization of diatoms from phago-mixotrophs to photoautotrophs.</title>
        <authorList>
            <person name="Ban H."/>
            <person name="Sato S."/>
            <person name="Yoshikawa S."/>
            <person name="Yamada K."/>
            <person name="Nakamura Y."/>
            <person name="Ichinomiya M."/>
            <person name="Sato N."/>
            <person name="Blanc-Mathieu R."/>
            <person name="Endo H."/>
            <person name="Kuwata A."/>
            <person name="Ogata H."/>
        </authorList>
    </citation>
    <scope>NUCLEOTIDE SEQUENCE [LARGE SCALE GENOMIC DNA]</scope>
    <source>
        <strain evidence="9">NIES 3701</strain>
    </source>
</reference>
<protein>
    <recommendedName>
        <fullName evidence="2">Ubiquitin-like-conjugating enzyme ATG10</fullName>
    </recommendedName>
    <alternativeName>
        <fullName evidence="6">Autophagy-related protein 10</fullName>
    </alternativeName>
</protein>
<evidence type="ECO:0000256" key="1">
    <source>
        <dbReference type="ARBA" id="ARBA00005696"/>
    </source>
</evidence>
<dbReference type="Pfam" id="PF03987">
    <property type="entry name" value="Autophagy_act_C"/>
    <property type="match status" value="1"/>
</dbReference>
<dbReference type="AlphaFoldDB" id="A0A9W7EGS5"/>
<evidence type="ECO:0000313" key="9">
    <source>
        <dbReference type="Proteomes" id="UP001165085"/>
    </source>
</evidence>
<gene>
    <name evidence="8" type="ORF">TrST_g5073</name>
</gene>
<name>A0A9W7EGS5_9STRA</name>
<dbReference type="Proteomes" id="UP001165085">
    <property type="component" value="Unassembled WGS sequence"/>
</dbReference>
<keyword evidence="9" id="KW-1185">Reference proteome</keyword>
<feature type="region of interest" description="Disordered" evidence="7">
    <location>
        <begin position="58"/>
        <end position="85"/>
    </location>
</feature>
<organism evidence="8 9">
    <name type="scientific">Triparma strigata</name>
    <dbReference type="NCBI Taxonomy" id="1606541"/>
    <lineage>
        <taxon>Eukaryota</taxon>
        <taxon>Sar</taxon>
        <taxon>Stramenopiles</taxon>
        <taxon>Ochrophyta</taxon>
        <taxon>Bolidophyceae</taxon>
        <taxon>Parmales</taxon>
        <taxon>Triparmaceae</taxon>
        <taxon>Triparma</taxon>
    </lineage>
</organism>
<evidence type="ECO:0000256" key="6">
    <source>
        <dbReference type="ARBA" id="ARBA00029833"/>
    </source>
</evidence>
<dbReference type="GO" id="GO:0032446">
    <property type="term" value="P:protein modification by small protein conjugation"/>
    <property type="evidence" value="ECO:0007669"/>
    <property type="project" value="TreeGrafter"/>
</dbReference>
<keyword evidence="3" id="KW-0808">Transferase</keyword>
<evidence type="ECO:0000256" key="4">
    <source>
        <dbReference type="ARBA" id="ARBA00022786"/>
    </source>
</evidence>
<evidence type="ECO:0000256" key="5">
    <source>
        <dbReference type="ARBA" id="ARBA00023006"/>
    </source>
</evidence>